<keyword evidence="3" id="KW-1185">Reference proteome</keyword>
<sequence length="362" mass="39028">MTAATDLDPRSAHSWLFGLGFNPSAPVDVLLGLLDAGEAGFLQREDLPPEVMEAAVVHEAGEVRAAAAESGRLSAAQWDRLVAATPDPRQRELFAELAGEQQAARRLTRGGRGVGRAPHADATPPGTPEEIAAMAAEVPEIDPRDVTTALWWVGALHENAEAMRRLAASPKLLIRRSVARAPHLPADVVAVLARDEDRIVRLFLAESCDDAPAEMLLEVAGWWEGSLSFPGRPRSHPNFPREGLLRYVTDSNPRMRALALADPASTSAVAEQLSHDLDPIVRRAAAEDRRLSPESVRRLAVDADQRVRLRAWVNPSISPAALVMLLLDVRGAKHAARNPAIPVPVMHRMVALASLPSGARTS</sequence>
<dbReference type="Proteomes" id="UP000198415">
    <property type="component" value="Unassembled WGS sequence"/>
</dbReference>
<dbReference type="InterPro" id="IPR011989">
    <property type="entry name" value="ARM-like"/>
</dbReference>
<protein>
    <recommendedName>
        <fullName evidence="4">Leucine rich repeat variant</fullName>
    </recommendedName>
</protein>
<proteinExistence type="predicted"/>
<dbReference type="AlphaFoldDB" id="A0A239DTQ6"/>
<feature type="region of interest" description="Disordered" evidence="1">
    <location>
        <begin position="105"/>
        <end position="127"/>
    </location>
</feature>
<dbReference type="EMBL" id="FZNR01000014">
    <property type="protein sequence ID" value="SNS34964.1"/>
    <property type="molecule type" value="Genomic_DNA"/>
</dbReference>
<evidence type="ECO:0000313" key="2">
    <source>
        <dbReference type="EMBL" id="SNS34964.1"/>
    </source>
</evidence>
<evidence type="ECO:0008006" key="4">
    <source>
        <dbReference type="Google" id="ProtNLM"/>
    </source>
</evidence>
<organism evidence="2 3">
    <name type="scientific">Actinoplanes regularis</name>
    <dbReference type="NCBI Taxonomy" id="52697"/>
    <lineage>
        <taxon>Bacteria</taxon>
        <taxon>Bacillati</taxon>
        <taxon>Actinomycetota</taxon>
        <taxon>Actinomycetes</taxon>
        <taxon>Micromonosporales</taxon>
        <taxon>Micromonosporaceae</taxon>
        <taxon>Actinoplanes</taxon>
    </lineage>
</organism>
<dbReference type="Gene3D" id="1.25.10.10">
    <property type="entry name" value="Leucine-rich Repeat Variant"/>
    <property type="match status" value="1"/>
</dbReference>
<name>A0A239DTQ6_9ACTN</name>
<accession>A0A239DTQ6</accession>
<gene>
    <name evidence="2" type="ORF">SAMN06264365_11460</name>
</gene>
<evidence type="ECO:0000313" key="3">
    <source>
        <dbReference type="Proteomes" id="UP000198415"/>
    </source>
</evidence>
<reference evidence="2 3" key="1">
    <citation type="submission" date="2017-06" db="EMBL/GenBank/DDBJ databases">
        <authorList>
            <person name="Kim H.J."/>
            <person name="Triplett B.A."/>
        </authorList>
    </citation>
    <scope>NUCLEOTIDE SEQUENCE [LARGE SCALE GENOMIC DNA]</scope>
    <source>
        <strain evidence="2 3">DSM 43151</strain>
    </source>
</reference>
<evidence type="ECO:0000256" key="1">
    <source>
        <dbReference type="SAM" id="MobiDB-lite"/>
    </source>
</evidence>